<dbReference type="AlphaFoldDB" id="A0AAD3CJY6"/>
<proteinExistence type="predicted"/>
<protein>
    <submittedName>
        <fullName evidence="2">Uncharacterized protein</fullName>
    </submittedName>
</protein>
<feature type="region of interest" description="Disordered" evidence="1">
    <location>
        <begin position="1"/>
        <end position="36"/>
    </location>
</feature>
<reference evidence="2 3" key="1">
    <citation type="journal article" date="2021" name="Sci. Rep.">
        <title>The genome of the diatom Chaetoceros tenuissimus carries an ancient integrated fragment of an extant virus.</title>
        <authorList>
            <person name="Hongo Y."/>
            <person name="Kimura K."/>
            <person name="Takaki Y."/>
            <person name="Yoshida Y."/>
            <person name="Baba S."/>
            <person name="Kobayashi G."/>
            <person name="Nagasaki K."/>
            <person name="Hano T."/>
            <person name="Tomaru Y."/>
        </authorList>
    </citation>
    <scope>NUCLEOTIDE SEQUENCE [LARGE SCALE GENOMIC DNA]</scope>
    <source>
        <strain evidence="2 3">NIES-3715</strain>
    </source>
</reference>
<accession>A0AAD3CJY6</accession>
<feature type="compositionally biased region" description="Basic and acidic residues" evidence="1">
    <location>
        <begin position="13"/>
        <end position="29"/>
    </location>
</feature>
<dbReference type="EMBL" id="BLLK01000022">
    <property type="protein sequence ID" value="GFH46035.1"/>
    <property type="molecule type" value="Genomic_DNA"/>
</dbReference>
<gene>
    <name evidence="2" type="ORF">CTEN210_02509</name>
</gene>
<evidence type="ECO:0000313" key="3">
    <source>
        <dbReference type="Proteomes" id="UP001054902"/>
    </source>
</evidence>
<sequence>MRRSDIYDSVGDEGERWTRTGRRTAETRSNRSSYTFDDSDKPWDDLGEDELPLSSIIWNTLVSWFPFLQSDADMNNDDDEFEYNPKREAAKKWRSLALLVFTLLVIDFSLEYSKKGGAYAYAKARFMKSAKTGDEEEPEVEIVRPDFVFEHPYISSSYYTSTKSLKTLKSIDKYQVQPKKAQLAGKRAEGEKDFTRETKTRLAILRPFCAFDAGPLPTTFDCWQSFPPCKAAAYELGDEFDEELLGYDDNNRTFDQVGSHMLRSAKADVFLFYSQTFSESPEAIHSVDKIIDQYFEGGGWAQCFDNIFAVEANIPADLDNYIPPMQEYLYNWVNGPNRQFEAGFRIIQSGEWGDYDGFYLMEGDSIPIKSYWLDVVLSEIEVNRPFAIMGAKYNGDKWDNFYEAIPLALLDHTNGNGIYNTSHPLLERLVGQLEVEAACPYNSIPYDFRMSQMWIEGTMGIVPKLAPAIMLDDEGKNITLSNNTAQFMKWADEWKHEHPFKETPVIHNYAATNLIPRHLGPEYIIHGAKLYSPWDPKIEITLVVSEWFFDRSAHLLSHLDEKDHPFSEVVIMLPPNVEARDDYHNLTIVPTHAQHRDAPDFLDMCEADVKTEWFMLTNSYHHVANHVDLMFTPGKFQPVIPFTPATIPFCFKFPYCKESVQLAQRFHKDHAKVVLDFDMLYHTETRNAFCKQWKEMNGEAGEDLYSYQRNRVLRRKKIIGPSGPTGTSYTAYLFANKKDKMYKLVDRSLYGARAPFIKIFGKEEKLDGMSEEELSRRMGDSGLMGMDNETDCNCFAFETQQTCEGSPLGCIWRPLFESCHPPEMIDEGSPICPETSVPTLSPTMGGYLGETEAPTNTPSVAPAVNVTNPWYSRFILISEHEKEDDRLLKNGVLSADDDEVGEL</sequence>
<organism evidence="2 3">
    <name type="scientific">Chaetoceros tenuissimus</name>
    <dbReference type="NCBI Taxonomy" id="426638"/>
    <lineage>
        <taxon>Eukaryota</taxon>
        <taxon>Sar</taxon>
        <taxon>Stramenopiles</taxon>
        <taxon>Ochrophyta</taxon>
        <taxon>Bacillariophyta</taxon>
        <taxon>Coscinodiscophyceae</taxon>
        <taxon>Chaetocerotophycidae</taxon>
        <taxon>Chaetocerotales</taxon>
        <taxon>Chaetocerotaceae</taxon>
        <taxon>Chaetoceros</taxon>
    </lineage>
</organism>
<dbReference type="Proteomes" id="UP001054902">
    <property type="component" value="Unassembled WGS sequence"/>
</dbReference>
<evidence type="ECO:0000256" key="1">
    <source>
        <dbReference type="SAM" id="MobiDB-lite"/>
    </source>
</evidence>
<keyword evidence="3" id="KW-1185">Reference proteome</keyword>
<evidence type="ECO:0000313" key="2">
    <source>
        <dbReference type="EMBL" id="GFH46035.1"/>
    </source>
</evidence>
<name>A0AAD3CJY6_9STRA</name>
<comment type="caution">
    <text evidence="2">The sequence shown here is derived from an EMBL/GenBank/DDBJ whole genome shotgun (WGS) entry which is preliminary data.</text>
</comment>